<feature type="region of interest" description="Disordered" evidence="1">
    <location>
        <begin position="238"/>
        <end position="259"/>
    </location>
</feature>
<dbReference type="EMBL" id="JAAVMX010000002">
    <property type="protein sequence ID" value="KAF4512433.1"/>
    <property type="molecule type" value="Genomic_DNA"/>
</dbReference>
<feature type="region of interest" description="Disordered" evidence="1">
    <location>
        <begin position="430"/>
        <end position="463"/>
    </location>
</feature>
<feature type="region of interest" description="Disordered" evidence="1">
    <location>
        <begin position="59"/>
        <end position="144"/>
    </location>
</feature>
<feature type="region of interest" description="Disordered" evidence="1">
    <location>
        <begin position="1"/>
        <end position="29"/>
    </location>
</feature>
<feature type="compositionally biased region" description="Polar residues" evidence="1">
    <location>
        <begin position="431"/>
        <end position="442"/>
    </location>
</feature>
<evidence type="ECO:0000313" key="3">
    <source>
        <dbReference type="Proteomes" id="UP000557566"/>
    </source>
</evidence>
<dbReference type="OrthoDB" id="4507572at2759"/>
<proteinExistence type="predicted"/>
<feature type="compositionally biased region" description="Basic and acidic residues" evidence="1">
    <location>
        <begin position="1"/>
        <end position="15"/>
    </location>
</feature>
<reference evidence="2 3" key="1">
    <citation type="journal article" date="2020" name="Genome Biol. Evol.">
        <title>A new high-quality draft genome assembly of the Chinese cordyceps Ophiocordyceps sinensis.</title>
        <authorList>
            <person name="Shu R."/>
            <person name="Zhang J."/>
            <person name="Meng Q."/>
            <person name="Zhang H."/>
            <person name="Zhou G."/>
            <person name="Li M."/>
            <person name="Wu P."/>
            <person name="Zhao Y."/>
            <person name="Chen C."/>
            <person name="Qin Q."/>
        </authorList>
    </citation>
    <scope>NUCLEOTIDE SEQUENCE [LARGE SCALE GENOMIC DNA]</scope>
    <source>
        <strain evidence="2 3">IOZ07</strain>
    </source>
</reference>
<dbReference type="PANTHER" id="PTHR42023">
    <property type="entry name" value="BHLH DOMAIN-CONTAINING PROTEIN"/>
    <property type="match status" value="1"/>
</dbReference>
<name>A0A8H4V923_9HYPO</name>
<dbReference type="Proteomes" id="UP000557566">
    <property type="component" value="Unassembled WGS sequence"/>
</dbReference>
<organism evidence="2 3">
    <name type="scientific">Ophiocordyceps sinensis</name>
    <dbReference type="NCBI Taxonomy" id="72228"/>
    <lineage>
        <taxon>Eukaryota</taxon>
        <taxon>Fungi</taxon>
        <taxon>Dikarya</taxon>
        <taxon>Ascomycota</taxon>
        <taxon>Pezizomycotina</taxon>
        <taxon>Sordariomycetes</taxon>
        <taxon>Hypocreomycetidae</taxon>
        <taxon>Hypocreales</taxon>
        <taxon>Ophiocordycipitaceae</taxon>
        <taxon>Ophiocordyceps</taxon>
    </lineage>
</organism>
<accession>A0A8H4V923</accession>
<sequence>MWDHIRSDVSSDAHQQRLRAARGRPQDTLGQDILGISSALSKYEIRAGKMVPQVTTTTHVDLSSGASPAHLRDPPAASVRESVQQANRQRLRQQLQQQRPPRKSWLKRSSGWRPTSSVYSDADDAYASDDVPPPRPQFSLTSWGMSRHAAKAPVSPLSSPEPDGHAAARDVSPINAINAAINAEQMSYQAQAYRHATALPNAAGAVSPGGRPPWKGASGRSNILPPLADDLYIAPLTVRRGGRGPSSSTRGGDATLISASETNNDGAATMSSQKHRPLALNQGHVTASTPSKPLATGPRSYPSTPDSASLARSTRPHPRPPPPPPSSADRSPLSPHSLATDTLSASAGKINRKPAPPVNARTPASPRQEGALFLGSRNPVARDAARARQPPSATAWVLPSSRFSVTTCATSIPDTPRQSVVPPLPIRTRESYSSSVTDTGSLSDDYGVRGTSGPAAVSPGNLYSTVDRAKSPVERRGDRTPRTFATMDAQSIDCRSSILSMAKPLPLAPPELSASQDRVAQLNAYIQSLIHRRLNISKSIQQMTELMPRDSLFATDDVVRKREVEKLKVQALRHELAEIQREEYDAGFKLHRAHKRMERDAEYEPTALWVRRVTG</sequence>
<dbReference type="AlphaFoldDB" id="A0A8H4V923"/>
<evidence type="ECO:0000313" key="2">
    <source>
        <dbReference type="EMBL" id="KAF4512433.1"/>
    </source>
</evidence>
<gene>
    <name evidence="2" type="ORF">G6O67_001573</name>
</gene>
<dbReference type="PANTHER" id="PTHR42023:SF1">
    <property type="entry name" value="BHLH DOMAIN-CONTAINING PROTEIN"/>
    <property type="match status" value="1"/>
</dbReference>
<feature type="region of interest" description="Disordered" evidence="1">
    <location>
        <begin position="284"/>
        <end position="373"/>
    </location>
</feature>
<evidence type="ECO:0000256" key="1">
    <source>
        <dbReference type="SAM" id="MobiDB-lite"/>
    </source>
</evidence>
<keyword evidence="3" id="KW-1185">Reference proteome</keyword>
<feature type="compositionally biased region" description="Polar residues" evidence="1">
    <location>
        <begin position="301"/>
        <end position="311"/>
    </location>
</feature>
<protein>
    <submittedName>
        <fullName evidence="2">Uncharacterized protein</fullName>
    </submittedName>
</protein>
<comment type="caution">
    <text evidence="2">The sequence shown here is derived from an EMBL/GenBank/DDBJ whole genome shotgun (WGS) entry which is preliminary data.</text>
</comment>